<name>A0AAV4X4F1_9ARAC</name>
<organism evidence="1 2">
    <name type="scientific">Caerostris darwini</name>
    <dbReference type="NCBI Taxonomy" id="1538125"/>
    <lineage>
        <taxon>Eukaryota</taxon>
        <taxon>Metazoa</taxon>
        <taxon>Ecdysozoa</taxon>
        <taxon>Arthropoda</taxon>
        <taxon>Chelicerata</taxon>
        <taxon>Arachnida</taxon>
        <taxon>Araneae</taxon>
        <taxon>Araneomorphae</taxon>
        <taxon>Entelegynae</taxon>
        <taxon>Araneoidea</taxon>
        <taxon>Araneidae</taxon>
        <taxon>Caerostris</taxon>
    </lineage>
</organism>
<proteinExistence type="predicted"/>
<evidence type="ECO:0000313" key="2">
    <source>
        <dbReference type="Proteomes" id="UP001054837"/>
    </source>
</evidence>
<keyword evidence="2" id="KW-1185">Reference proteome</keyword>
<dbReference type="Proteomes" id="UP001054837">
    <property type="component" value="Unassembled WGS sequence"/>
</dbReference>
<reference evidence="1 2" key="1">
    <citation type="submission" date="2021-06" db="EMBL/GenBank/DDBJ databases">
        <title>Caerostris darwini draft genome.</title>
        <authorList>
            <person name="Kono N."/>
            <person name="Arakawa K."/>
        </authorList>
    </citation>
    <scope>NUCLEOTIDE SEQUENCE [LARGE SCALE GENOMIC DNA]</scope>
</reference>
<evidence type="ECO:0000313" key="1">
    <source>
        <dbReference type="EMBL" id="GIY90067.1"/>
    </source>
</evidence>
<dbReference type="AlphaFoldDB" id="A0AAV4X4F1"/>
<comment type="caution">
    <text evidence="1">The sequence shown here is derived from an EMBL/GenBank/DDBJ whole genome shotgun (WGS) entry which is preliminary data.</text>
</comment>
<dbReference type="EMBL" id="BPLQ01015707">
    <property type="protein sequence ID" value="GIY90067.1"/>
    <property type="molecule type" value="Genomic_DNA"/>
</dbReference>
<accession>A0AAV4X4F1</accession>
<sequence>MNELLHNAMRYTSVSDLMLVCEQDGYLSGFNYSIYVIYNGRLFCKQYRGWDRYRASSVVCVHARDARHPCISWGHPIVFIVYTSGGIKSLRWTLNLVAVFPSLTVRAAKDELKIA</sequence>
<protein>
    <submittedName>
        <fullName evidence="1">Uncharacterized protein</fullName>
    </submittedName>
</protein>
<gene>
    <name evidence="1" type="ORF">CDAR_543121</name>
</gene>